<dbReference type="Gene3D" id="2.60.40.420">
    <property type="entry name" value="Cupredoxins - blue copper proteins"/>
    <property type="match status" value="1"/>
</dbReference>
<proteinExistence type="predicted"/>
<organism evidence="4 5">
    <name type="scientific">Candidatus Beckwithbacteria bacterium GW2011_GWB1_47_15</name>
    <dbReference type="NCBI Taxonomy" id="1618371"/>
    <lineage>
        <taxon>Bacteria</taxon>
        <taxon>Candidatus Beckwithiibacteriota</taxon>
    </lineage>
</organism>
<feature type="domain" description="EfeO-type cupredoxin-like" evidence="3">
    <location>
        <begin position="27"/>
        <end position="125"/>
    </location>
</feature>
<dbReference type="InterPro" id="IPR028871">
    <property type="entry name" value="BlueCu_1_BS"/>
</dbReference>
<dbReference type="InterPro" id="IPR028096">
    <property type="entry name" value="EfeO_Cupredoxin"/>
</dbReference>
<evidence type="ECO:0000259" key="3">
    <source>
        <dbReference type="Pfam" id="PF13473"/>
    </source>
</evidence>
<dbReference type="PANTHER" id="PTHR38439">
    <property type="entry name" value="AURACYANIN-B"/>
    <property type="match status" value="1"/>
</dbReference>
<dbReference type="EMBL" id="LCNT01000010">
    <property type="protein sequence ID" value="KKU60484.1"/>
    <property type="molecule type" value="Genomic_DNA"/>
</dbReference>
<keyword evidence="1" id="KW-0479">Metal-binding</keyword>
<dbReference type="AlphaFoldDB" id="A0A0G1RT23"/>
<evidence type="ECO:0000313" key="4">
    <source>
        <dbReference type="EMBL" id="KKU60484.1"/>
    </source>
</evidence>
<evidence type="ECO:0000256" key="1">
    <source>
        <dbReference type="ARBA" id="ARBA00022723"/>
    </source>
</evidence>
<sequence>MKKLGLLIIALIVVAGVVIAAKNKPSQETSITEEVMPAGSEATSQEVKSGSYFFDPFEITAKAGTVTITNTENQGFHTFVIDELGVKETLAAGTSFSFEAEPGTYAFYCDVGNHRELGMEGVLTVE</sequence>
<accession>A0A0G1RT23</accession>
<comment type="caution">
    <text evidence="4">The sequence shown here is derived from an EMBL/GenBank/DDBJ whole genome shotgun (WGS) entry which is preliminary data.</text>
</comment>
<reference evidence="4 5" key="1">
    <citation type="journal article" date="2015" name="Nature">
        <title>rRNA introns, odd ribosomes, and small enigmatic genomes across a large radiation of phyla.</title>
        <authorList>
            <person name="Brown C.T."/>
            <person name="Hug L.A."/>
            <person name="Thomas B.C."/>
            <person name="Sharon I."/>
            <person name="Castelle C.J."/>
            <person name="Singh A."/>
            <person name="Wilkins M.J."/>
            <person name="Williams K.H."/>
            <person name="Banfield J.F."/>
        </authorList>
    </citation>
    <scope>NUCLEOTIDE SEQUENCE [LARGE SCALE GENOMIC DNA]</scope>
</reference>
<dbReference type="PROSITE" id="PS00196">
    <property type="entry name" value="COPPER_BLUE"/>
    <property type="match status" value="1"/>
</dbReference>
<gene>
    <name evidence="4" type="ORF">UX85_C0010G0017</name>
</gene>
<keyword evidence="2" id="KW-0186">Copper</keyword>
<evidence type="ECO:0000256" key="2">
    <source>
        <dbReference type="ARBA" id="ARBA00023008"/>
    </source>
</evidence>
<dbReference type="PANTHER" id="PTHR38439:SF3">
    <property type="entry name" value="COPPER-RESISTANT CUPROPROTEIN COPI"/>
    <property type="match status" value="1"/>
</dbReference>
<dbReference type="InterPro" id="IPR050845">
    <property type="entry name" value="Cu-binding_ET"/>
</dbReference>
<dbReference type="GO" id="GO:0046872">
    <property type="term" value="F:metal ion binding"/>
    <property type="evidence" value="ECO:0007669"/>
    <property type="project" value="UniProtKB-KW"/>
</dbReference>
<dbReference type="Proteomes" id="UP000033860">
    <property type="component" value="Unassembled WGS sequence"/>
</dbReference>
<evidence type="ECO:0000313" key="5">
    <source>
        <dbReference type="Proteomes" id="UP000033860"/>
    </source>
</evidence>
<dbReference type="Pfam" id="PF13473">
    <property type="entry name" value="Cupredoxin_1"/>
    <property type="match status" value="1"/>
</dbReference>
<name>A0A0G1RT23_9BACT</name>
<protein>
    <recommendedName>
        <fullName evidence="3">EfeO-type cupredoxin-like domain-containing protein</fullName>
    </recommendedName>
</protein>
<dbReference type="SUPFAM" id="SSF49503">
    <property type="entry name" value="Cupredoxins"/>
    <property type="match status" value="1"/>
</dbReference>
<dbReference type="InterPro" id="IPR008972">
    <property type="entry name" value="Cupredoxin"/>
</dbReference>